<accession>A0ABV8R532</accession>
<comment type="caution">
    <text evidence="1">The sequence shown here is derived from an EMBL/GenBank/DDBJ whole genome shotgun (WGS) entry which is preliminary data.</text>
</comment>
<proteinExistence type="predicted"/>
<keyword evidence="2" id="KW-1185">Reference proteome</keyword>
<gene>
    <name evidence="1" type="ORF">ACFOW9_15975</name>
</gene>
<dbReference type="Proteomes" id="UP001595773">
    <property type="component" value="Unassembled WGS sequence"/>
</dbReference>
<evidence type="ECO:0000313" key="2">
    <source>
        <dbReference type="Proteomes" id="UP001595773"/>
    </source>
</evidence>
<dbReference type="EMBL" id="JBHSCQ010000022">
    <property type="protein sequence ID" value="MFC4267107.1"/>
    <property type="molecule type" value="Genomic_DNA"/>
</dbReference>
<organism evidence="1 2">
    <name type="scientific">Arthrobacter cryoconiti</name>
    <dbReference type="NCBI Taxonomy" id="748907"/>
    <lineage>
        <taxon>Bacteria</taxon>
        <taxon>Bacillati</taxon>
        <taxon>Actinomycetota</taxon>
        <taxon>Actinomycetes</taxon>
        <taxon>Micrococcales</taxon>
        <taxon>Micrococcaceae</taxon>
        <taxon>Arthrobacter</taxon>
    </lineage>
</organism>
<sequence length="404" mass="43810">MLKHLVLDELQSDSAPVELDDETVSSLGLTGLVSVMPAHGGMWKILPCGPVGAVQIGGLLVEVKPKAKVGLSRLLFLLGYAKDPGFRPEDVAGLEYTDLFSALAESLARQVSGALSRGVHSGYVTLDEALRTVRGKIRVGDQMSRRPGMLIPLEVTYDDFTVDIPENRILRSALRLMMQVPRLANDVVAKLAHLDSKLDGVSLLRWGSPLPAWTPSRLNDRYVPALRLAEIVLKNMSAEAGLGPHRVASFVVNMSTVFEDFVTTALAESLSKYPGQTVAQYPAYFDADDGFPNSQRVRMYVDVVHEVRGRAALIFDAKYKASSWSGAYPNADYYQMLAYCTALDLPRAWLVYAGSGSPRVRSVANSSVSIAEFPIDVSQTPEALLSSVDALVEAAADASLLALR</sequence>
<dbReference type="InterPro" id="IPR019292">
    <property type="entry name" value="McrC"/>
</dbReference>
<dbReference type="PANTHER" id="PTHR38733:SF1">
    <property type="entry name" value="TYPE IV METHYL-DIRECTED RESTRICTION ENZYME ECOKMCRBC"/>
    <property type="match status" value="1"/>
</dbReference>
<name>A0ABV8R532_9MICC</name>
<dbReference type="Pfam" id="PF10117">
    <property type="entry name" value="McrBC"/>
    <property type="match status" value="1"/>
</dbReference>
<dbReference type="RefSeq" id="WP_230065686.1">
    <property type="nucleotide sequence ID" value="NZ_BAABLL010000010.1"/>
</dbReference>
<evidence type="ECO:0000313" key="1">
    <source>
        <dbReference type="EMBL" id="MFC4267107.1"/>
    </source>
</evidence>
<reference evidence="2" key="1">
    <citation type="journal article" date="2019" name="Int. J. Syst. Evol. Microbiol.">
        <title>The Global Catalogue of Microorganisms (GCM) 10K type strain sequencing project: providing services to taxonomists for standard genome sequencing and annotation.</title>
        <authorList>
            <consortium name="The Broad Institute Genomics Platform"/>
            <consortium name="The Broad Institute Genome Sequencing Center for Infectious Disease"/>
            <person name="Wu L."/>
            <person name="Ma J."/>
        </authorList>
    </citation>
    <scope>NUCLEOTIDE SEQUENCE [LARGE SCALE GENOMIC DNA]</scope>
    <source>
        <strain evidence="2">CGMCC 1.10698</strain>
    </source>
</reference>
<protein>
    <submittedName>
        <fullName evidence="1">McrC family protein</fullName>
    </submittedName>
</protein>
<dbReference type="PANTHER" id="PTHR38733">
    <property type="entry name" value="PROTEIN MCRC"/>
    <property type="match status" value="1"/>
</dbReference>